<accession>A0A653ZVM9</accession>
<dbReference type="PANTHER" id="PTHR33639:SF2">
    <property type="entry name" value="DUF393 DOMAIN-CONTAINING PROTEIN"/>
    <property type="match status" value="1"/>
</dbReference>
<dbReference type="InterPro" id="IPR007263">
    <property type="entry name" value="DCC1-like"/>
</dbReference>
<accession>A0A2X2LEA0</accession>
<dbReference type="InterPro" id="IPR052927">
    <property type="entry name" value="DCC_oxidoreductase"/>
</dbReference>
<evidence type="ECO:0000313" key="4">
    <source>
        <dbReference type="Proteomes" id="UP000432350"/>
    </source>
</evidence>
<dbReference type="GeneID" id="97183712"/>
<reference evidence="1 3" key="1">
    <citation type="submission" date="2018-06" db="EMBL/GenBank/DDBJ databases">
        <authorList>
            <consortium name="Pathogen Informatics"/>
            <person name="Doyle S."/>
        </authorList>
    </citation>
    <scope>NUCLEOTIDE SEQUENCE [LARGE SCALE GENOMIC DNA]</scope>
    <source>
        <strain evidence="1 3">NCTC11343</strain>
    </source>
</reference>
<evidence type="ECO:0000313" key="3">
    <source>
        <dbReference type="Proteomes" id="UP000251241"/>
    </source>
</evidence>
<organism evidence="1 3">
    <name type="scientific">Sphingobacterium multivorum</name>
    <dbReference type="NCBI Taxonomy" id="28454"/>
    <lineage>
        <taxon>Bacteria</taxon>
        <taxon>Pseudomonadati</taxon>
        <taxon>Bacteroidota</taxon>
        <taxon>Sphingobacteriia</taxon>
        <taxon>Sphingobacteriales</taxon>
        <taxon>Sphingobacteriaceae</taxon>
        <taxon>Sphingobacterium</taxon>
    </lineage>
</organism>
<dbReference type="Pfam" id="PF04134">
    <property type="entry name" value="DCC1-like"/>
    <property type="match status" value="1"/>
</dbReference>
<evidence type="ECO:0000313" key="1">
    <source>
        <dbReference type="EMBL" id="SPZ91699.1"/>
    </source>
</evidence>
<sequence length="131" mass="15693">MEQQGRYIIFFDGDCLICNRFVQLLLRIDRRKKFLFSSLQSEFARTTLTNIPKNTDSIVFLSPTGIYLKSEAVLKICKQLGFPYMTCYLLKILPLKWRDALYDYFAKNRYRWFGKNEFCTIPSKSERERFI</sequence>
<dbReference type="Proteomes" id="UP000432350">
    <property type="component" value="Unassembled WGS sequence"/>
</dbReference>
<dbReference type="EMBL" id="CABWMV010000007">
    <property type="protein sequence ID" value="VXC59394.1"/>
    <property type="molecule type" value="Genomic_DNA"/>
</dbReference>
<protein>
    <submittedName>
        <fullName evidence="1">Protein of uncharacterized function, DUF393</fullName>
    </submittedName>
</protein>
<gene>
    <name evidence="1" type="ORF">NCTC11343_03736</name>
    <name evidence="2" type="ORF">SPHINGO8BC_150068</name>
</gene>
<reference evidence="2 4" key="2">
    <citation type="submission" date="2019-10" db="EMBL/GenBank/DDBJ databases">
        <authorList>
            <person name="Karimi E."/>
        </authorList>
    </citation>
    <scope>NUCLEOTIDE SEQUENCE [LARGE SCALE GENOMIC DNA]</scope>
    <source>
        <strain evidence="2">Sphingobacterium sp. 8BC</strain>
    </source>
</reference>
<dbReference type="AlphaFoldDB" id="A0A2X2LEA0"/>
<dbReference type="PANTHER" id="PTHR33639">
    <property type="entry name" value="THIOL-DISULFIDE OXIDOREDUCTASE DCC"/>
    <property type="match status" value="1"/>
</dbReference>
<dbReference type="EMBL" id="UAUU01000011">
    <property type="protein sequence ID" value="SPZ91699.1"/>
    <property type="molecule type" value="Genomic_DNA"/>
</dbReference>
<dbReference type="Proteomes" id="UP000251241">
    <property type="component" value="Unassembled WGS sequence"/>
</dbReference>
<evidence type="ECO:0000313" key="2">
    <source>
        <dbReference type="EMBL" id="VXC59394.1"/>
    </source>
</evidence>
<name>A0A2X2LEA0_SPHMU</name>
<dbReference type="RefSeq" id="WP_070563123.1">
    <property type="nucleotide sequence ID" value="NZ_CP068086.1"/>
</dbReference>
<dbReference type="GO" id="GO:0015035">
    <property type="term" value="F:protein-disulfide reductase activity"/>
    <property type="evidence" value="ECO:0007669"/>
    <property type="project" value="InterPro"/>
</dbReference>
<proteinExistence type="predicted"/>